<dbReference type="OMA" id="RHANTHG"/>
<evidence type="ECO:0000313" key="3">
    <source>
        <dbReference type="Proteomes" id="UP000026915"/>
    </source>
</evidence>
<dbReference type="Proteomes" id="UP000026915">
    <property type="component" value="Chromosome 4"/>
</dbReference>
<dbReference type="HOGENOM" id="CLU_1398599_0_0_1"/>
<name>A0A061EUW2_THECC</name>
<evidence type="ECO:0000313" key="2">
    <source>
        <dbReference type="EMBL" id="EOY06074.1"/>
    </source>
</evidence>
<feature type="domain" description="C2H2-type" evidence="1">
    <location>
        <begin position="30"/>
        <end position="50"/>
    </location>
</feature>
<reference evidence="2 3" key="1">
    <citation type="journal article" date="2013" name="Genome Biol.">
        <title>The genome sequence of the most widely cultivated cacao type and its use to identify candidate genes regulating pod color.</title>
        <authorList>
            <person name="Motamayor J.C."/>
            <person name="Mockaitis K."/>
            <person name="Schmutz J."/>
            <person name="Haiminen N."/>
            <person name="Iii D.L."/>
            <person name="Cornejo O."/>
            <person name="Findley S.D."/>
            <person name="Zheng P."/>
            <person name="Utro F."/>
            <person name="Royaert S."/>
            <person name="Saski C."/>
            <person name="Jenkins J."/>
            <person name="Podicheti R."/>
            <person name="Zhao M."/>
            <person name="Scheffler B.E."/>
            <person name="Stack J.C."/>
            <person name="Feltus F.A."/>
            <person name="Mustiga G.M."/>
            <person name="Amores F."/>
            <person name="Phillips W."/>
            <person name="Marelli J.P."/>
            <person name="May G.D."/>
            <person name="Shapiro H."/>
            <person name="Ma J."/>
            <person name="Bustamante C.D."/>
            <person name="Schnell R.J."/>
            <person name="Main D."/>
            <person name="Gilbert D."/>
            <person name="Parida L."/>
            <person name="Kuhn D.N."/>
        </authorList>
    </citation>
    <scope>NUCLEOTIDE SEQUENCE [LARGE SCALE GENOMIC DNA]</scope>
    <source>
        <strain evidence="3">cv. Matina 1-6</strain>
    </source>
</reference>
<dbReference type="InParanoid" id="A0A061EUW2"/>
<dbReference type="eggNOG" id="ENOG502SWZD">
    <property type="taxonomic scope" value="Eukaryota"/>
</dbReference>
<dbReference type="Gramene" id="EOY06074">
    <property type="protein sequence ID" value="EOY06074"/>
    <property type="gene ID" value="TCM_020914"/>
</dbReference>
<dbReference type="AlphaFoldDB" id="A0A061EUW2"/>
<evidence type="ECO:0000259" key="1">
    <source>
        <dbReference type="PROSITE" id="PS00028"/>
    </source>
</evidence>
<accession>A0A061EUW2</accession>
<organism evidence="2 3">
    <name type="scientific">Theobroma cacao</name>
    <name type="common">Cacao</name>
    <name type="synonym">Cocoa</name>
    <dbReference type="NCBI Taxonomy" id="3641"/>
    <lineage>
        <taxon>Eukaryota</taxon>
        <taxon>Viridiplantae</taxon>
        <taxon>Streptophyta</taxon>
        <taxon>Embryophyta</taxon>
        <taxon>Tracheophyta</taxon>
        <taxon>Spermatophyta</taxon>
        <taxon>Magnoliopsida</taxon>
        <taxon>eudicotyledons</taxon>
        <taxon>Gunneridae</taxon>
        <taxon>Pentapetalae</taxon>
        <taxon>rosids</taxon>
        <taxon>malvids</taxon>
        <taxon>Malvales</taxon>
        <taxon>Malvaceae</taxon>
        <taxon>Byttnerioideae</taxon>
        <taxon>Theobroma</taxon>
    </lineage>
</organism>
<keyword evidence="3" id="KW-1185">Reference proteome</keyword>
<proteinExistence type="predicted"/>
<dbReference type="InterPro" id="IPR013087">
    <property type="entry name" value="Znf_C2H2_type"/>
</dbReference>
<protein>
    <recommendedName>
        <fullName evidence="1">C2H2-type domain-containing protein</fullName>
    </recommendedName>
</protein>
<gene>
    <name evidence="2" type="ORF">TCM_020914</name>
</gene>
<dbReference type="EMBL" id="CM001882">
    <property type="protein sequence ID" value="EOY06074.1"/>
    <property type="molecule type" value="Genomic_DNA"/>
</dbReference>
<dbReference type="PROSITE" id="PS00028">
    <property type="entry name" value="ZINC_FINGER_C2H2_1"/>
    <property type="match status" value="1"/>
</dbReference>
<sequence length="195" mass="22029">MASYGWNSRHANTHGLHHARLKSDTDLIACRICGRILRGVKALFDHIEHHLFLDETATKRQLFLSHLPSAQSTSFTNHVNQNPMLPTERSHFPIEINAGYPDLLWAATPSHVCFGSWNNHMPLIQTQKPTAYGGATQMMVPKPQNQCFTRPFLNQLEATLPMEGMSTLVNRETTAKFEDQQVLDVTLKLGRADQD</sequence>